<reference evidence="3" key="1">
    <citation type="submission" date="2025-08" db="UniProtKB">
        <authorList>
            <consortium name="RefSeq"/>
        </authorList>
    </citation>
    <scope>IDENTIFICATION</scope>
    <source>
        <tissue evidence="3">Etiolated seedlings</tissue>
    </source>
</reference>
<feature type="domain" description="Integrase catalytic" evidence="1">
    <location>
        <begin position="1"/>
        <end position="137"/>
    </location>
</feature>
<dbReference type="AlphaFoldDB" id="A0A1S3EIH9"/>
<gene>
    <name evidence="3" type="primary">LOC105852923</name>
</gene>
<proteinExistence type="predicted"/>
<sequence length="149" mass="17394">MHKFIIVATDYYHVRGGSIHDKSAQDQVIKFIQHQIIYKFGILETITVDQGIMFTSDKLVAFMQNFRTKLICSSLYYTQDNGQAEANHKIVIDLIKKYIEDKLKRWHEILQEVLWSVMDSKTIVTIFTPYWLTYGYDAVLPLDINVASL</sequence>
<dbReference type="SUPFAM" id="SSF53098">
    <property type="entry name" value="Ribonuclease H-like"/>
    <property type="match status" value="1"/>
</dbReference>
<evidence type="ECO:0000313" key="2">
    <source>
        <dbReference type="Proteomes" id="UP000087171"/>
    </source>
</evidence>
<dbReference type="PANTHER" id="PTHR48475:SF2">
    <property type="entry name" value="RIBONUCLEASE H"/>
    <property type="match status" value="1"/>
</dbReference>
<organism evidence="2 3">
    <name type="scientific">Cicer arietinum</name>
    <name type="common">Chickpea</name>
    <name type="synonym">Garbanzo</name>
    <dbReference type="NCBI Taxonomy" id="3827"/>
    <lineage>
        <taxon>Eukaryota</taxon>
        <taxon>Viridiplantae</taxon>
        <taxon>Streptophyta</taxon>
        <taxon>Embryophyta</taxon>
        <taxon>Tracheophyta</taxon>
        <taxon>Spermatophyta</taxon>
        <taxon>Magnoliopsida</taxon>
        <taxon>eudicotyledons</taxon>
        <taxon>Gunneridae</taxon>
        <taxon>Pentapetalae</taxon>
        <taxon>rosids</taxon>
        <taxon>fabids</taxon>
        <taxon>Fabales</taxon>
        <taxon>Fabaceae</taxon>
        <taxon>Papilionoideae</taxon>
        <taxon>50 kb inversion clade</taxon>
        <taxon>NPAAA clade</taxon>
        <taxon>Hologalegina</taxon>
        <taxon>IRL clade</taxon>
        <taxon>Cicereae</taxon>
        <taxon>Cicer</taxon>
    </lineage>
</organism>
<dbReference type="Gene3D" id="3.30.420.10">
    <property type="entry name" value="Ribonuclease H-like superfamily/Ribonuclease H"/>
    <property type="match status" value="1"/>
</dbReference>
<dbReference type="STRING" id="3827.A0A1S3EIH9"/>
<dbReference type="GO" id="GO:0015074">
    <property type="term" value="P:DNA integration"/>
    <property type="evidence" value="ECO:0007669"/>
    <property type="project" value="InterPro"/>
</dbReference>
<name>A0A1S3EIH9_CICAR</name>
<protein>
    <submittedName>
        <fullName evidence="3">Uncharacterized protein LOC105852923</fullName>
    </submittedName>
</protein>
<dbReference type="PROSITE" id="PS50994">
    <property type="entry name" value="INTEGRASE"/>
    <property type="match status" value="1"/>
</dbReference>
<evidence type="ECO:0000313" key="3">
    <source>
        <dbReference type="RefSeq" id="XP_012575218.1"/>
    </source>
</evidence>
<dbReference type="InterPro" id="IPR001584">
    <property type="entry name" value="Integrase_cat-core"/>
</dbReference>
<dbReference type="RefSeq" id="XP_012575218.1">
    <property type="nucleotide sequence ID" value="XM_012719764.1"/>
</dbReference>
<keyword evidence="2" id="KW-1185">Reference proteome</keyword>
<dbReference type="InterPro" id="IPR012337">
    <property type="entry name" value="RNaseH-like_sf"/>
</dbReference>
<dbReference type="OrthoDB" id="1739513at2759"/>
<accession>A0A1S3EIH9</accession>
<dbReference type="GO" id="GO:0003676">
    <property type="term" value="F:nucleic acid binding"/>
    <property type="evidence" value="ECO:0007669"/>
    <property type="project" value="InterPro"/>
</dbReference>
<evidence type="ECO:0000259" key="1">
    <source>
        <dbReference type="PROSITE" id="PS50994"/>
    </source>
</evidence>
<dbReference type="PANTHER" id="PTHR48475">
    <property type="entry name" value="RIBONUCLEASE H"/>
    <property type="match status" value="1"/>
</dbReference>
<dbReference type="InterPro" id="IPR036397">
    <property type="entry name" value="RNaseH_sf"/>
</dbReference>
<dbReference type="Proteomes" id="UP000087171">
    <property type="component" value="Unplaced"/>
</dbReference>